<proteinExistence type="predicted"/>
<evidence type="ECO:0000313" key="2">
    <source>
        <dbReference type="Proteomes" id="UP000236161"/>
    </source>
</evidence>
<name>A0A2I0B2H4_9ASPA</name>
<dbReference type="Proteomes" id="UP000236161">
    <property type="component" value="Unassembled WGS sequence"/>
</dbReference>
<reference evidence="1 2" key="1">
    <citation type="journal article" date="2017" name="Nature">
        <title>The Apostasia genome and the evolution of orchids.</title>
        <authorList>
            <person name="Zhang G.Q."/>
            <person name="Liu K.W."/>
            <person name="Li Z."/>
            <person name="Lohaus R."/>
            <person name="Hsiao Y.Y."/>
            <person name="Niu S.C."/>
            <person name="Wang J.Y."/>
            <person name="Lin Y.C."/>
            <person name="Xu Q."/>
            <person name="Chen L.J."/>
            <person name="Yoshida K."/>
            <person name="Fujiwara S."/>
            <person name="Wang Z.W."/>
            <person name="Zhang Y.Q."/>
            <person name="Mitsuda N."/>
            <person name="Wang M."/>
            <person name="Liu G.H."/>
            <person name="Pecoraro L."/>
            <person name="Huang H.X."/>
            <person name="Xiao X.J."/>
            <person name="Lin M."/>
            <person name="Wu X.Y."/>
            <person name="Wu W.L."/>
            <person name="Chen Y.Y."/>
            <person name="Chang S.B."/>
            <person name="Sakamoto S."/>
            <person name="Ohme-Takagi M."/>
            <person name="Yagi M."/>
            <person name="Zeng S.J."/>
            <person name="Shen C.Y."/>
            <person name="Yeh C.M."/>
            <person name="Luo Y.B."/>
            <person name="Tsai W.C."/>
            <person name="Van de Peer Y."/>
            <person name="Liu Z.J."/>
        </authorList>
    </citation>
    <scope>NUCLEOTIDE SEQUENCE [LARGE SCALE GENOMIC DNA]</scope>
    <source>
        <strain evidence="2">cv. Shenzhen</strain>
        <tissue evidence="1">Stem</tissue>
    </source>
</reference>
<protein>
    <submittedName>
        <fullName evidence="1">Uncharacterized protein</fullName>
    </submittedName>
</protein>
<dbReference type="EMBL" id="KZ451922">
    <property type="protein sequence ID" value="PKA61993.1"/>
    <property type="molecule type" value="Genomic_DNA"/>
</dbReference>
<accession>A0A2I0B2H4</accession>
<gene>
    <name evidence="1" type="ORF">AXF42_Ash019199</name>
</gene>
<sequence length="103" mass="11948">MKSSIKVSQSFRYRGIIQPRFSLFFTFFRRDYYKFVRTFSNTHCRTAAQQQPLVEQQLNGSPLSNNSSTAPPCQTAAQRDITRSYPPYYCVNSAFKTAWEPTS</sequence>
<dbReference type="AlphaFoldDB" id="A0A2I0B2H4"/>
<evidence type="ECO:0000313" key="1">
    <source>
        <dbReference type="EMBL" id="PKA61993.1"/>
    </source>
</evidence>
<organism evidence="1 2">
    <name type="scientific">Apostasia shenzhenica</name>
    <dbReference type="NCBI Taxonomy" id="1088818"/>
    <lineage>
        <taxon>Eukaryota</taxon>
        <taxon>Viridiplantae</taxon>
        <taxon>Streptophyta</taxon>
        <taxon>Embryophyta</taxon>
        <taxon>Tracheophyta</taxon>
        <taxon>Spermatophyta</taxon>
        <taxon>Magnoliopsida</taxon>
        <taxon>Liliopsida</taxon>
        <taxon>Asparagales</taxon>
        <taxon>Orchidaceae</taxon>
        <taxon>Apostasioideae</taxon>
        <taxon>Apostasia</taxon>
    </lineage>
</organism>
<keyword evidence="2" id="KW-1185">Reference proteome</keyword>